<keyword evidence="6" id="KW-0413">Isomerase</keyword>
<evidence type="ECO:0000256" key="6">
    <source>
        <dbReference type="ARBA" id="ARBA00023235"/>
    </source>
</evidence>
<dbReference type="SUPFAM" id="SSF55174">
    <property type="entry name" value="Alpha-L RNA-binding motif"/>
    <property type="match status" value="1"/>
</dbReference>
<comment type="catalytic activity">
    <reaction evidence="1">
        <text>uridine(955/2504/2580) in 23S rRNA = pseudouridine(955/2504/2580) in 23S rRNA</text>
        <dbReference type="Rhea" id="RHEA:42528"/>
        <dbReference type="Rhea" id="RHEA-COMP:10099"/>
        <dbReference type="Rhea" id="RHEA-COMP:10100"/>
        <dbReference type="ChEBI" id="CHEBI:65314"/>
        <dbReference type="ChEBI" id="CHEBI:65315"/>
        <dbReference type="EC" id="5.4.99.24"/>
    </reaction>
</comment>
<dbReference type="Gene3D" id="3.10.290.10">
    <property type="entry name" value="RNA-binding S4 domain"/>
    <property type="match status" value="1"/>
</dbReference>
<evidence type="ECO:0000256" key="2">
    <source>
        <dbReference type="ARBA" id="ARBA00002876"/>
    </source>
</evidence>
<dbReference type="EC" id="5.4.99.24" evidence="4"/>
<organism evidence="12 13">
    <name type="scientific">Candidatus Bandiella euplotis</name>
    <dbReference type="NCBI Taxonomy" id="1664265"/>
    <lineage>
        <taxon>Bacteria</taxon>
        <taxon>Pseudomonadati</taxon>
        <taxon>Pseudomonadota</taxon>
        <taxon>Alphaproteobacteria</taxon>
        <taxon>Rickettsiales</taxon>
        <taxon>Candidatus Midichloriaceae</taxon>
        <taxon>Candidatus Bandiella</taxon>
    </lineage>
</organism>
<dbReference type="InterPro" id="IPR006145">
    <property type="entry name" value="PsdUridine_synth_RsuA/RluA"/>
</dbReference>
<dbReference type="PROSITE" id="PS50889">
    <property type="entry name" value="S4"/>
    <property type="match status" value="1"/>
</dbReference>
<dbReference type="CDD" id="cd00165">
    <property type="entry name" value="S4"/>
    <property type="match status" value="1"/>
</dbReference>
<accession>A0ABZ0UM24</accession>
<dbReference type="PANTHER" id="PTHR21600">
    <property type="entry name" value="MITOCHONDRIAL RNA PSEUDOURIDINE SYNTHASE"/>
    <property type="match status" value="1"/>
</dbReference>
<dbReference type="Gene3D" id="3.30.2350.10">
    <property type="entry name" value="Pseudouridine synthase"/>
    <property type="match status" value="1"/>
</dbReference>
<dbReference type="InterPro" id="IPR036986">
    <property type="entry name" value="S4_RNA-bd_sf"/>
</dbReference>
<comment type="similarity">
    <text evidence="3">Belongs to the pseudouridine synthase RluA family.</text>
</comment>
<evidence type="ECO:0000256" key="10">
    <source>
        <dbReference type="PROSITE-ProRule" id="PRU00182"/>
    </source>
</evidence>
<dbReference type="InterPro" id="IPR006224">
    <property type="entry name" value="PsdUridine_synth_RluA-like_CS"/>
</dbReference>
<evidence type="ECO:0000313" key="12">
    <source>
        <dbReference type="EMBL" id="WPX97208.1"/>
    </source>
</evidence>
<gene>
    <name evidence="12" type="ORF">Bandiella_01354</name>
</gene>
<sequence>MEIRTLQVEKNDDGLRLDRWFYRNLPSMPFVVVAKLIRKGQVRIDGKRAKINSYVKSEQIIRTPVIEFEEHKRQPDVKPNNFNSTKAAILKSVIFEDENLMVLNKQYGLCVQDGTNVSISIDRILRLAGIEAKIVHRIDKKTTGLLILAKSSYAAAEISKLFRDKDINKTYLAILCGVPEERKGVIQTVIPKFESDSSKEQAAETKFRVLVTYQDMLSLVEMTPLTGRKHQIRLHSKEINCPILGDSKNKYRGSGNKNSVYKNAKLHLHAYSLSFKLFDKTYNLKAKLPDHFLDTMTKYFPTAKIKGYDF</sequence>
<dbReference type="EMBL" id="CP110820">
    <property type="protein sequence ID" value="WPX97208.1"/>
    <property type="molecule type" value="Genomic_DNA"/>
</dbReference>
<evidence type="ECO:0000256" key="5">
    <source>
        <dbReference type="ARBA" id="ARBA00017128"/>
    </source>
</evidence>
<evidence type="ECO:0000256" key="9">
    <source>
        <dbReference type="ARBA" id="ARBA00033053"/>
    </source>
</evidence>
<proteinExistence type="inferred from homology"/>
<keyword evidence="10" id="KW-0694">RNA-binding</keyword>
<evidence type="ECO:0000256" key="7">
    <source>
        <dbReference type="ARBA" id="ARBA00030705"/>
    </source>
</evidence>
<dbReference type="InterPro" id="IPR050188">
    <property type="entry name" value="RluA_PseudoU_synthase"/>
</dbReference>
<dbReference type="SUPFAM" id="SSF55120">
    <property type="entry name" value="Pseudouridine synthase"/>
    <property type="match status" value="1"/>
</dbReference>
<dbReference type="Proteomes" id="UP001327219">
    <property type="component" value="Chromosome"/>
</dbReference>
<evidence type="ECO:0000313" key="13">
    <source>
        <dbReference type="Proteomes" id="UP001327219"/>
    </source>
</evidence>
<keyword evidence="13" id="KW-1185">Reference proteome</keyword>
<comment type="function">
    <text evidence="2">Responsible for synthesis of pseudouridine from uracil at positions 955, 2504 and 2580 in 23S ribosomal RNA.</text>
</comment>
<name>A0ABZ0UM24_9RICK</name>
<protein>
    <recommendedName>
        <fullName evidence="5">Ribosomal large subunit pseudouridine synthase C</fullName>
        <ecNumber evidence="4">5.4.99.24</ecNumber>
    </recommendedName>
    <alternativeName>
        <fullName evidence="7">23S rRNA pseudouridine(955/2504/2580) synthase</fullName>
    </alternativeName>
    <alternativeName>
        <fullName evidence="8">rRNA pseudouridylate synthase C</fullName>
    </alternativeName>
    <alternativeName>
        <fullName evidence="9">rRNA-uridine isomerase C</fullName>
    </alternativeName>
</protein>
<dbReference type="Pfam" id="PF00849">
    <property type="entry name" value="PseudoU_synth_2"/>
    <property type="match status" value="1"/>
</dbReference>
<evidence type="ECO:0000256" key="4">
    <source>
        <dbReference type="ARBA" id="ARBA00012785"/>
    </source>
</evidence>
<evidence type="ECO:0000259" key="11">
    <source>
        <dbReference type="Pfam" id="PF00849"/>
    </source>
</evidence>
<dbReference type="RefSeq" id="WP_323732800.1">
    <property type="nucleotide sequence ID" value="NZ_CP110820.1"/>
</dbReference>
<reference evidence="12 13" key="1">
    <citation type="submission" date="2022-11" db="EMBL/GenBank/DDBJ databases">
        <title>Host association and intracellularity evolved multiple times independently in the Rickettsiales.</title>
        <authorList>
            <person name="Castelli M."/>
            <person name="Nardi T."/>
            <person name="Gammuto L."/>
            <person name="Bellinzona G."/>
            <person name="Sabaneyeva E."/>
            <person name="Potekhin A."/>
            <person name="Serra V."/>
            <person name="Petroni G."/>
            <person name="Sassera D."/>
        </authorList>
    </citation>
    <scope>NUCLEOTIDE SEQUENCE [LARGE SCALE GENOMIC DNA]</scope>
    <source>
        <strain evidence="12 13">NDG2</strain>
    </source>
</reference>
<evidence type="ECO:0000256" key="1">
    <source>
        <dbReference type="ARBA" id="ARBA00000381"/>
    </source>
</evidence>
<evidence type="ECO:0000256" key="8">
    <source>
        <dbReference type="ARBA" id="ARBA00031975"/>
    </source>
</evidence>
<dbReference type="PROSITE" id="PS01129">
    <property type="entry name" value="PSI_RLU"/>
    <property type="match status" value="1"/>
</dbReference>
<evidence type="ECO:0000256" key="3">
    <source>
        <dbReference type="ARBA" id="ARBA00010876"/>
    </source>
</evidence>
<dbReference type="InterPro" id="IPR020103">
    <property type="entry name" value="PsdUridine_synth_cat_dom_sf"/>
</dbReference>
<dbReference type="CDD" id="cd02869">
    <property type="entry name" value="PseudoU_synth_RluA_like"/>
    <property type="match status" value="1"/>
</dbReference>
<feature type="domain" description="Pseudouridine synthase RsuA/RluA-like" evidence="11">
    <location>
        <begin position="99"/>
        <end position="236"/>
    </location>
</feature>